<evidence type="ECO:0000313" key="4">
    <source>
        <dbReference type="Proteomes" id="UP000310158"/>
    </source>
</evidence>
<dbReference type="Proteomes" id="UP000310158">
    <property type="component" value="Unassembled WGS sequence"/>
</dbReference>
<comment type="caution">
    <text evidence="3">The sequence shown here is derived from an EMBL/GenBank/DDBJ whole genome shotgun (WGS) entry which is preliminary data.</text>
</comment>
<name>A0A4S4M9D9_9AGAM</name>
<dbReference type="PROSITE" id="PS50238">
    <property type="entry name" value="RHOGAP"/>
    <property type="match status" value="1"/>
</dbReference>
<sequence>SLDTTADISSPANAATEAFAHAVATVLLALLDSLPEPVIPFSLHARCAEVSSRDEAFEMLNTLPGASVNPSSTICARKIQNSDINTGDPDDSGPPRATRAEQLTVVFSRVLLRDDPEAAIPVSPLAKRRFLSFFISQF</sequence>
<dbReference type="Gene3D" id="1.10.555.10">
    <property type="entry name" value="Rho GTPase activation protein"/>
    <property type="match status" value="1"/>
</dbReference>
<dbReference type="AlphaFoldDB" id="A0A4S4M9D9"/>
<dbReference type="GO" id="GO:0007165">
    <property type="term" value="P:signal transduction"/>
    <property type="evidence" value="ECO:0007669"/>
    <property type="project" value="InterPro"/>
</dbReference>
<keyword evidence="4" id="KW-1185">Reference proteome</keyword>
<dbReference type="SUPFAM" id="SSF48350">
    <property type="entry name" value="GTPase activation domain, GAP"/>
    <property type="match status" value="1"/>
</dbReference>
<accession>A0A4S4M9D9</accession>
<organism evidence="3 4">
    <name type="scientific">Bondarzewia mesenterica</name>
    <dbReference type="NCBI Taxonomy" id="1095465"/>
    <lineage>
        <taxon>Eukaryota</taxon>
        <taxon>Fungi</taxon>
        <taxon>Dikarya</taxon>
        <taxon>Basidiomycota</taxon>
        <taxon>Agaricomycotina</taxon>
        <taxon>Agaricomycetes</taxon>
        <taxon>Russulales</taxon>
        <taxon>Bondarzewiaceae</taxon>
        <taxon>Bondarzewia</taxon>
    </lineage>
</organism>
<feature type="region of interest" description="Disordered" evidence="1">
    <location>
        <begin position="79"/>
        <end position="99"/>
    </location>
</feature>
<proteinExistence type="predicted"/>
<dbReference type="EMBL" id="SGPL01000042">
    <property type="protein sequence ID" value="THH19550.1"/>
    <property type="molecule type" value="Genomic_DNA"/>
</dbReference>
<feature type="domain" description="Rho-GAP" evidence="2">
    <location>
        <begin position="1"/>
        <end position="138"/>
    </location>
</feature>
<reference evidence="3 4" key="1">
    <citation type="submission" date="2019-02" db="EMBL/GenBank/DDBJ databases">
        <title>Genome sequencing of the rare red list fungi Bondarzewia mesenterica.</title>
        <authorList>
            <person name="Buettner E."/>
            <person name="Kellner H."/>
        </authorList>
    </citation>
    <scope>NUCLEOTIDE SEQUENCE [LARGE SCALE GENOMIC DNA]</scope>
    <source>
        <strain evidence="3 4">DSM 108281</strain>
    </source>
</reference>
<feature type="non-terminal residue" evidence="3">
    <location>
        <position position="1"/>
    </location>
</feature>
<evidence type="ECO:0000256" key="1">
    <source>
        <dbReference type="SAM" id="MobiDB-lite"/>
    </source>
</evidence>
<dbReference type="OrthoDB" id="7862313at2759"/>
<dbReference type="InterPro" id="IPR000198">
    <property type="entry name" value="RhoGAP_dom"/>
</dbReference>
<dbReference type="InterPro" id="IPR008936">
    <property type="entry name" value="Rho_GTPase_activation_prot"/>
</dbReference>
<evidence type="ECO:0000313" key="3">
    <source>
        <dbReference type="EMBL" id="THH19550.1"/>
    </source>
</evidence>
<protein>
    <recommendedName>
        <fullName evidence="2">Rho-GAP domain-containing protein</fullName>
    </recommendedName>
</protein>
<evidence type="ECO:0000259" key="2">
    <source>
        <dbReference type="PROSITE" id="PS50238"/>
    </source>
</evidence>
<gene>
    <name evidence="3" type="ORF">EW146_g1630</name>
</gene>